<dbReference type="InterPro" id="IPR011659">
    <property type="entry name" value="WD40"/>
</dbReference>
<sequence>MGCLSPSPAPARLRGRVRGVGLALTGSLLLACQDSTAPAVDGDPPPGQIAFVAGTPGTAPSTTDLYLIGADGRGLAQLTTTPGVGERSPTWSRDGQRLGFSGLGGAWYDMNIDGADVRALPARLPGVRSPDGARLAYSRIVTYADGQRAATLFVANADGSGAAPVAAARPSPCASPCAVIDQIDWAPDGRRVVYQQRVAGTGGANTGDLYVADADGSTGAVQLTSELGLETEPRWSPDGQRIAFVLTCGCITGVASEVYVINVDGTASTPLTARSASGPRSYRYLSWSPDGRWLAVAQKGTGDDDAPALYALSVEVPGTPARRIAAPAGGVLETAWRPAAAAP</sequence>
<dbReference type="Pfam" id="PF07676">
    <property type="entry name" value="PD40"/>
    <property type="match status" value="3"/>
</dbReference>
<dbReference type="AlphaFoldDB" id="A0A6J4LBS1"/>
<organism evidence="2">
    <name type="scientific">uncultured Gemmatimonadaceae bacterium</name>
    <dbReference type="NCBI Taxonomy" id="246130"/>
    <lineage>
        <taxon>Bacteria</taxon>
        <taxon>Pseudomonadati</taxon>
        <taxon>Gemmatimonadota</taxon>
        <taxon>Gemmatimonadia</taxon>
        <taxon>Gemmatimonadales</taxon>
        <taxon>Gemmatimonadaceae</taxon>
        <taxon>environmental samples</taxon>
    </lineage>
</organism>
<dbReference type="PANTHER" id="PTHR36842">
    <property type="entry name" value="PROTEIN TOLB HOMOLOG"/>
    <property type="match status" value="1"/>
</dbReference>
<comment type="similarity">
    <text evidence="1">Belongs to the TolB family.</text>
</comment>
<protein>
    <submittedName>
        <fullName evidence="2">TolB protein, periplasmic protein involved in the tonb-independent uptake of group A colicins</fullName>
    </submittedName>
</protein>
<name>A0A6J4LBS1_9BACT</name>
<proteinExistence type="inferred from homology"/>
<dbReference type="EMBL" id="CADCTU010000534">
    <property type="protein sequence ID" value="CAA9328238.1"/>
    <property type="molecule type" value="Genomic_DNA"/>
</dbReference>
<gene>
    <name evidence="2" type="ORF">AVDCRST_MAG11-2346</name>
</gene>
<dbReference type="Gene3D" id="2.120.10.30">
    <property type="entry name" value="TolB, C-terminal domain"/>
    <property type="match status" value="2"/>
</dbReference>
<evidence type="ECO:0000313" key="2">
    <source>
        <dbReference type="EMBL" id="CAA9328238.1"/>
    </source>
</evidence>
<dbReference type="InterPro" id="IPR011042">
    <property type="entry name" value="6-blade_b-propeller_TolB-like"/>
</dbReference>
<dbReference type="SUPFAM" id="SSF69304">
    <property type="entry name" value="Tricorn protease N-terminal domain"/>
    <property type="match status" value="1"/>
</dbReference>
<accession>A0A6J4LBS1</accession>
<dbReference type="PANTHER" id="PTHR36842:SF1">
    <property type="entry name" value="PROTEIN TOLB"/>
    <property type="match status" value="1"/>
</dbReference>
<reference evidence="2" key="1">
    <citation type="submission" date="2020-02" db="EMBL/GenBank/DDBJ databases">
        <authorList>
            <person name="Meier V. D."/>
        </authorList>
    </citation>
    <scope>NUCLEOTIDE SEQUENCE</scope>
    <source>
        <strain evidence="2">AVDCRST_MAG11</strain>
    </source>
</reference>
<evidence type="ECO:0000256" key="1">
    <source>
        <dbReference type="ARBA" id="ARBA00009820"/>
    </source>
</evidence>